<feature type="non-terminal residue" evidence="1">
    <location>
        <position position="1"/>
    </location>
</feature>
<dbReference type="EMBL" id="CAJVQC010100795">
    <property type="protein sequence ID" value="CAG8831159.1"/>
    <property type="molecule type" value="Genomic_DNA"/>
</dbReference>
<gene>
    <name evidence="1" type="ORF">RPERSI_LOCUS28045</name>
</gene>
<protein>
    <submittedName>
        <fullName evidence="1">25054_t:CDS:1</fullName>
    </submittedName>
</protein>
<evidence type="ECO:0000313" key="2">
    <source>
        <dbReference type="Proteomes" id="UP000789920"/>
    </source>
</evidence>
<organism evidence="1 2">
    <name type="scientific">Racocetra persica</name>
    <dbReference type="NCBI Taxonomy" id="160502"/>
    <lineage>
        <taxon>Eukaryota</taxon>
        <taxon>Fungi</taxon>
        <taxon>Fungi incertae sedis</taxon>
        <taxon>Mucoromycota</taxon>
        <taxon>Glomeromycotina</taxon>
        <taxon>Glomeromycetes</taxon>
        <taxon>Diversisporales</taxon>
        <taxon>Gigasporaceae</taxon>
        <taxon>Racocetra</taxon>
    </lineage>
</organism>
<reference evidence="1" key="1">
    <citation type="submission" date="2021-06" db="EMBL/GenBank/DDBJ databases">
        <authorList>
            <person name="Kallberg Y."/>
            <person name="Tangrot J."/>
            <person name="Rosling A."/>
        </authorList>
    </citation>
    <scope>NUCLEOTIDE SEQUENCE</scope>
    <source>
        <strain evidence="1">MA461A</strain>
    </source>
</reference>
<feature type="non-terminal residue" evidence="1">
    <location>
        <position position="92"/>
    </location>
</feature>
<accession>A0ACA9S7Z5</accession>
<keyword evidence="2" id="KW-1185">Reference proteome</keyword>
<name>A0ACA9S7Z5_9GLOM</name>
<comment type="caution">
    <text evidence="1">The sequence shown here is derived from an EMBL/GenBank/DDBJ whole genome shotgun (WGS) entry which is preliminary data.</text>
</comment>
<dbReference type="Proteomes" id="UP000789920">
    <property type="component" value="Unassembled WGS sequence"/>
</dbReference>
<sequence length="92" mass="11101">QFSSEPPNSDDSYVHDQYNRMQLFYIDSMKYKSPTQDINIMSSEYFNNFKFRTRPDILALLSKKQLFSSFNAKFRFINDIQLLLYKYLLSED</sequence>
<evidence type="ECO:0000313" key="1">
    <source>
        <dbReference type="EMBL" id="CAG8831159.1"/>
    </source>
</evidence>
<proteinExistence type="predicted"/>